<name>A0A3S3P1N8_9ACAR</name>
<feature type="region of interest" description="Disordered" evidence="4">
    <location>
        <begin position="1"/>
        <end position="27"/>
    </location>
</feature>
<sequence length="838" mass="95026">MSRKTGKGTRFGMPSRSPSLESTASASFAPPAKIGRRQSIDKLSAAGVTAYGNYLFDCCSIVVYCPRHNNFAISKISQRKGVWLPYVALKQTEGWYSSTVARLKQLLMVGSGRRNYLSFNPPELIHIFRIQLPTIARFVTRVTYFTQLTHDERNPQNCCQSNKTVQWISAKDIVDYNIADLWGPEPSVFGDAFVSNNVDKGAYTEFTLRDAMKYIPRETPRTVQDEMLKSAHFTEKDIAKVYSEFIQHVYPSQYMVFNSFADYMKKLGWSSNDLDLRSVFRAFSFNRMHYLSFHEFVLGIAAMDKSTPHGGRSGELRCGYIFRFYDANCDNLLDYNEIKAMTYDILKSKNKPCDNESLEKEMLKNCTALGLSISDPLNADLLNKGIGTMLFRGSSALFRCSFSIIQQMNIKSSYDSLSAIQLSDFLDFGASKRPKGTCPRCRMKRYILALHSIKIYFDGTCGEPQEVNQEDCQNLTKAQKTLEINQFSPDFLPNRIMEWIRDFASLGLGAKVKGKKQKDHQFKEVTWIKLDREKLSNAIVKLCQDALYLLQKDGRVIKLNSPAYVLGDIHGNLHDLITYERMLWDKGPACTSAAYLFLGDYVDRGDYGIECVLYLLSCKILNPDKFFLLRGNHELRPIQTVFTFHKECLEKFGKNFGQIVWETCNKVFDCMPLCAIIDDSIFCAHGGIPTSATKIEELYNIPLPLNDPEVQSPPAWEILWNDPVSGNEFGEYAEMLRLQGGSGAFNNLQGFLPNTKRGTAYYFSEEAVSKFLSANGFSHVIRAHEVIPTGYQFHMGGKVITIFSSSKYCGGQNEAAAAFVEQERIRILRLQTWEATGQ</sequence>
<evidence type="ECO:0000313" key="6">
    <source>
        <dbReference type="EMBL" id="RWS03135.1"/>
    </source>
</evidence>
<dbReference type="Gene3D" id="1.10.238.10">
    <property type="entry name" value="EF-hand"/>
    <property type="match status" value="1"/>
</dbReference>
<dbReference type="SUPFAM" id="SSF47473">
    <property type="entry name" value="EF-hand"/>
    <property type="match status" value="1"/>
</dbReference>
<dbReference type="GO" id="GO:0004722">
    <property type="term" value="F:protein serine/threonine phosphatase activity"/>
    <property type="evidence" value="ECO:0007669"/>
    <property type="project" value="UniProtKB-EC"/>
</dbReference>
<evidence type="ECO:0000313" key="9">
    <source>
        <dbReference type="Proteomes" id="UP000285301"/>
    </source>
</evidence>
<dbReference type="EC" id="3.1.3.16" evidence="3"/>
<dbReference type="AlphaFoldDB" id="A0A3S3P1N8"/>
<dbReference type="SMART" id="SM00156">
    <property type="entry name" value="PP2Ac"/>
    <property type="match status" value="1"/>
</dbReference>
<dbReference type="EMBL" id="NCKU01005219">
    <property type="protein sequence ID" value="RWS04858.1"/>
    <property type="molecule type" value="Genomic_DNA"/>
</dbReference>
<comment type="similarity">
    <text evidence="1 3">Belongs to the PPP phosphatase family.</text>
</comment>
<dbReference type="GO" id="GO:0005634">
    <property type="term" value="C:nucleus"/>
    <property type="evidence" value="ECO:0007669"/>
    <property type="project" value="TreeGrafter"/>
</dbReference>
<keyword evidence="3" id="KW-0378">Hydrolase</keyword>
<feature type="domain" description="EF-hand" evidence="5">
    <location>
        <begin position="271"/>
        <end position="306"/>
    </location>
</feature>
<dbReference type="CDD" id="cd00144">
    <property type="entry name" value="MPP_PPP_family"/>
    <property type="match status" value="1"/>
</dbReference>
<dbReference type="InterPro" id="IPR004843">
    <property type="entry name" value="Calcineurin-like_PHP"/>
</dbReference>
<feature type="compositionally biased region" description="Polar residues" evidence="4">
    <location>
        <begin position="16"/>
        <end position="26"/>
    </location>
</feature>
<dbReference type="InterPro" id="IPR050341">
    <property type="entry name" value="PP1_catalytic_subunit"/>
</dbReference>
<comment type="catalytic activity">
    <reaction evidence="3">
        <text>O-phospho-L-threonyl-[protein] + H2O = L-threonyl-[protein] + phosphate</text>
        <dbReference type="Rhea" id="RHEA:47004"/>
        <dbReference type="Rhea" id="RHEA-COMP:11060"/>
        <dbReference type="Rhea" id="RHEA-COMP:11605"/>
        <dbReference type="ChEBI" id="CHEBI:15377"/>
        <dbReference type="ChEBI" id="CHEBI:30013"/>
        <dbReference type="ChEBI" id="CHEBI:43474"/>
        <dbReference type="ChEBI" id="CHEBI:61977"/>
        <dbReference type="EC" id="3.1.3.16"/>
    </reaction>
</comment>
<reference evidence="6 9" key="1">
    <citation type="journal article" date="2018" name="Gigascience">
        <title>Genomes of trombidid mites reveal novel predicted allergens and laterally-transferred genes associated with secondary metabolism.</title>
        <authorList>
            <person name="Dong X."/>
            <person name="Chaisiri K."/>
            <person name="Xia D."/>
            <person name="Armstrong S.D."/>
            <person name="Fang Y."/>
            <person name="Donnelly M.J."/>
            <person name="Kadowaki T."/>
            <person name="McGarry J.W."/>
            <person name="Darby A.C."/>
            <person name="Makepeace B.L."/>
        </authorList>
    </citation>
    <scope>NUCLEOTIDE SEQUENCE [LARGE SCALE GENOMIC DNA]</scope>
    <source>
        <strain evidence="6">UoL-WK</strain>
    </source>
</reference>
<organism evidence="6 9">
    <name type="scientific">Dinothrombium tinctorium</name>
    <dbReference type="NCBI Taxonomy" id="1965070"/>
    <lineage>
        <taxon>Eukaryota</taxon>
        <taxon>Metazoa</taxon>
        <taxon>Ecdysozoa</taxon>
        <taxon>Arthropoda</taxon>
        <taxon>Chelicerata</taxon>
        <taxon>Arachnida</taxon>
        <taxon>Acari</taxon>
        <taxon>Acariformes</taxon>
        <taxon>Trombidiformes</taxon>
        <taxon>Prostigmata</taxon>
        <taxon>Anystina</taxon>
        <taxon>Parasitengona</taxon>
        <taxon>Trombidioidea</taxon>
        <taxon>Trombidiidae</taxon>
        <taxon>Dinothrombium</taxon>
    </lineage>
</organism>
<dbReference type="SUPFAM" id="SSF56300">
    <property type="entry name" value="Metallo-dependent phosphatases"/>
    <property type="match status" value="1"/>
</dbReference>
<dbReference type="InterPro" id="IPR002048">
    <property type="entry name" value="EF_hand_dom"/>
</dbReference>
<dbReference type="InterPro" id="IPR006186">
    <property type="entry name" value="Ser/Thr-sp_prot-phosphatase"/>
</dbReference>
<gene>
    <name evidence="8" type="ORF">B4U79_01665</name>
    <name evidence="6" type="ORF">B4U79_08190</name>
    <name evidence="7" type="ORF">B4U79_15638</name>
</gene>
<dbReference type="PROSITE" id="PS50222">
    <property type="entry name" value="EF_HAND_2"/>
    <property type="match status" value="2"/>
</dbReference>
<proteinExistence type="inferred from homology"/>
<feature type="domain" description="EF-hand" evidence="5">
    <location>
        <begin position="313"/>
        <end position="348"/>
    </location>
</feature>
<dbReference type="PROSITE" id="PS00018">
    <property type="entry name" value="EF_HAND_1"/>
    <property type="match status" value="1"/>
</dbReference>
<dbReference type="Proteomes" id="UP000285301">
    <property type="component" value="Unassembled WGS sequence"/>
</dbReference>
<evidence type="ECO:0000256" key="3">
    <source>
        <dbReference type="RuleBase" id="RU004273"/>
    </source>
</evidence>
<evidence type="ECO:0000256" key="4">
    <source>
        <dbReference type="SAM" id="MobiDB-lite"/>
    </source>
</evidence>
<dbReference type="InterPro" id="IPR018247">
    <property type="entry name" value="EF_Hand_1_Ca_BS"/>
</dbReference>
<dbReference type="Pfam" id="PF00149">
    <property type="entry name" value="Metallophos"/>
    <property type="match status" value="1"/>
</dbReference>
<dbReference type="InterPro" id="IPR011992">
    <property type="entry name" value="EF-hand-dom_pair"/>
</dbReference>
<dbReference type="InterPro" id="IPR029052">
    <property type="entry name" value="Metallo-depent_PP-like"/>
</dbReference>
<keyword evidence="9" id="KW-1185">Reference proteome</keyword>
<dbReference type="PRINTS" id="PR00114">
    <property type="entry name" value="STPHPHTASE"/>
</dbReference>
<evidence type="ECO:0000256" key="2">
    <source>
        <dbReference type="ARBA" id="ARBA00022837"/>
    </source>
</evidence>
<comment type="caution">
    <text evidence="6">The sequence shown here is derived from an EMBL/GenBank/DDBJ whole genome shotgun (WGS) entry which is preliminary data.</text>
</comment>
<dbReference type="EMBL" id="NCKU01006810">
    <property type="protein sequence ID" value="RWS03135.1"/>
    <property type="molecule type" value="Genomic_DNA"/>
</dbReference>
<accession>A0A3S3P1N8</accession>
<dbReference type="PANTHER" id="PTHR11668:SF496">
    <property type="entry name" value="SERINE_THREONINE-PROTEIN PHOSPHATASE"/>
    <property type="match status" value="1"/>
</dbReference>
<evidence type="ECO:0000259" key="5">
    <source>
        <dbReference type="PROSITE" id="PS50222"/>
    </source>
</evidence>
<dbReference type="PANTHER" id="PTHR11668">
    <property type="entry name" value="SERINE/THREONINE PROTEIN PHOSPHATASE"/>
    <property type="match status" value="1"/>
</dbReference>
<dbReference type="PROSITE" id="PS00125">
    <property type="entry name" value="SER_THR_PHOSPHATASE"/>
    <property type="match status" value="1"/>
</dbReference>
<dbReference type="GO" id="GO:0005509">
    <property type="term" value="F:calcium ion binding"/>
    <property type="evidence" value="ECO:0007669"/>
    <property type="project" value="InterPro"/>
</dbReference>
<dbReference type="OrthoDB" id="256429at2759"/>
<dbReference type="STRING" id="1965070.A0A3S3P1N8"/>
<keyword evidence="2" id="KW-0106">Calcium</keyword>
<dbReference type="Gene3D" id="3.60.21.10">
    <property type="match status" value="1"/>
</dbReference>
<protein>
    <recommendedName>
        <fullName evidence="3">Serine/threonine-protein phosphatase</fullName>
        <ecNumber evidence="3">3.1.3.16</ecNumber>
    </recommendedName>
</protein>
<dbReference type="GO" id="GO:0005737">
    <property type="term" value="C:cytoplasm"/>
    <property type="evidence" value="ECO:0007669"/>
    <property type="project" value="TreeGrafter"/>
</dbReference>
<evidence type="ECO:0000256" key="1">
    <source>
        <dbReference type="ARBA" id="ARBA00008294"/>
    </source>
</evidence>
<reference evidence="6" key="2">
    <citation type="submission" date="2018-11" db="EMBL/GenBank/DDBJ databases">
        <title>Trombidioid mite genomics.</title>
        <authorList>
            <person name="Dong X."/>
        </authorList>
    </citation>
    <scope>NUCLEOTIDE SEQUENCE</scope>
    <source>
        <strain evidence="6">UoL-WK</strain>
    </source>
</reference>
<evidence type="ECO:0000313" key="7">
    <source>
        <dbReference type="EMBL" id="RWS04739.1"/>
    </source>
</evidence>
<evidence type="ECO:0000313" key="8">
    <source>
        <dbReference type="EMBL" id="RWS04858.1"/>
    </source>
</evidence>
<dbReference type="EMBL" id="NCKU01005305">
    <property type="protein sequence ID" value="RWS04739.1"/>
    <property type="molecule type" value="Genomic_DNA"/>
</dbReference>